<dbReference type="HOGENOM" id="CLU_048756_0_1_1"/>
<dbReference type="STRING" id="857340.A0A086T0C5"/>
<comment type="caution">
    <text evidence="2">The sequence shown here is derived from an EMBL/GenBank/DDBJ whole genome shotgun (WGS) entry which is preliminary data.</text>
</comment>
<dbReference type="SUPFAM" id="SSF54506">
    <property type="entry name" value="Diaminopimelate epimerase-like"/>
    <property type="match status" value="1"/>
</dbReference>
<accession>A0A086T0C5</accession>
<dbReference type="PIRSF" id="PIRSF016184">
    <property type="entry name" value="PhzC_PhzF"/>
    <property type="match status" value="1"/>
</dbReference>
<organism evidence="2 3">
    <name type="scientific">Hapsidospora chrysogenum (strain ATCC 11550 / CBS 779.69 / DSM 880 / IAM 14645 / JCM 23072 / IMI 49137)</name>
    <name type="common">Acremonium chrysogenum</name>
    <dbReference type="NCBI Taxonomy" id="857340"/>
    <lineage>
        <taxon>Eukaryota</taxon>
        <taxon>Fungi</taxon>
        <taxon>Dikarya</taxon>
        <taxon>Ascomycota</taxon>
        <taxon>Pezizomycotina</taxon>
        <taxon>Sordariomycetes</taxon>
        <taxon>Hypocreomycetidae</taxon>
        <taxon>Hypocreales</taxon>
        <taxon>Bionectriaceae</taxon>
        <taxon>Hapsidospora</taxon>
    </lineage>
</organism>
<dbReference type="Pfam" id="PF02567">
    <property type="entry name" value="PhzC-PhzF"/>
    <property type="match status" value="1"/>
</dbReference>
<dbReference type="AlphaFoldDB" id="A0A086T0C5"/>
<feature type="active site" evidence="1">
    <location>
        <position position="51"/>
    </location>
</feature>
<evidence type="ECO:0000256" key="1">
    <source>
        <dbReference type="PIRSR" id="PIRSR016184-1"/>
    </source>
</evidence>
<dbReference type="GO" id="GO:0016853">
    <property type="term" value="F:isomerase activity"/>
    <property type="evidence" value="ECO:0007669"/>
    <property type="project" value="UniProtKB-KW"/>
</dbReference>
<name>A0A086T0C5_HAPC1</name>
<sequence length="338" mass="36230">MTSGRLPFFVVDVFSTTPYKGNPLAIVDDTAAGRLSDAQMKLIARQFNLSETTFLLRPSPDSAADVRFRSFLPDGKEVFGSGHNILGAWWHLAAEGKLSRLDEPVRTAGDGGAEEFVFKQELGGNVTPVTILRQRGRDGGDDAFSVSVRQAPPRSHAGHPDPASLARSIGLFPEDIGIPSTTGQSPLQPQVMSTSTTRHLMVPVSSVDALNRASVDREKLLAQLHLVDEQAYGIYLFTPTTVRGKYQARFFSPGMSGEDPATGSAAGPLAGYLYRHGEMEVSDGVGRMTVIQGLRTGRECVIEVVLSVNGAREEVDVVGSGVKVMAGDVRIPDSSTVF</sequence>
<proteinExistence type="predicted"/>
<dbReference type="OrthoDB" id="75169at2759"/>
<dbReference type="Gene3D" id="3.10.310.10">
    <property type="entry name" value="Diaminopimelate Epimerase, Chain A, domain 1"/>
    <property type="match status" value="2"/>
</dbReference>
<dbReference type="NCBIfam" id="TIGR00654">
    <property type="entry name" value="PhzF_family"/>
    <property type="match status" value="1"/>
</dbReference>
<protein>
    <submittedName>
        <fullName evidence="2">Trans-2,3-dihydro-3-hydroxyanthranilate isomerase-like protein</fullName>
    </submittedName>
</protein>
<evidence type="ECO:0000313" key="2">
    <source>
        <dbReference type="EMBL" id="KFH42807.1"/>
    </source>
</evidence>
<dbReference type="InterPro" id="IPR003719">
    <property type="entry name" value="Phenazine_PhzF-like"/>
</dbReference>
<dbReference type="PANTHER" id="PTHR13774">
    <property type="entry name" value="PHENAZINE BIOSYNTHESIS PROTEIN"/>
    <property type="match status" value="1"/>
</dbReference>
<dbReference type="PANTHER" id="PTHR13774:SF32">
    <property type="entry name" value="ANTISENSE-ENHANCING SEQUENCE 1"/>
    <property type="match status" value="1"/>
</dbReference>
<keyword evidence="2" id="KW-0413">Isomerase</keyword>
<dbReference type="GO" id="GO:0005737">
    <property type="term" value="C:cytoplasm"/>
    <property type="evidence" value="ECO:0007669"/>
    <property type="project" value="TreeGrafter"/>
</dbReference>
<evidence type="ECO:0000313" key="3">
    <source>
        <dbReference type="Proteomes" id="UP000029964"/>
    </source>
</evidence>
<dbReference type="EMBL" id="JPKY01000085">
    <property type="protein sequence ID" value="KFH42807.1"/>
    <property type="molecule type" value="Genomic_DNA"/>
</dbReference>
<gene>
    <name evidence="2" type="ORF">ACRE_064630</name>
</gene>
<dbReference type="Proteomes" id="UP000029964">
    <property type="component" value="Unassembled WGS sequence"/>
</dbReference>
<reference evidence="3" key="1">
    <citation type="journal article" date="2014" name="Genome Announc.">
        <title>Genome sequence and annotation of Acremonium chrysogenum, producer of the beta-lactam antibiotic cephalosporin C.</title>
        <authorList>
            <person name="Terfehr D."/>
            <person name="Dahlmann T.A."/>
            <person name="Specht T."/>
            <person name="Zadra I."/>
            <person name="Kuernsteiner H."/>
            <person name="Kueck U."/>
        </authorList>
    </citation>
    <scope>NUCLEOTIDE SEQUENCE [LARGE SCALE GENOMIC DNA]</scope>
    <source>
        <strain evidence="3">ATCC 11550 / CBS 779.69 / DSM 880 / IAM 14645 / JCM 23072 / IMI 49137</strain>
    </source>
</reference>
<keyword evidence="3" id="KW-1185">Reference proteome</keyword>